<dbReference type="EMBL" id="LBPN01000014">
    <property type="protein sequence ID" value="KKP59108.1"/>
    <property type="molecule type" value="Genomic_DNA"/>
</dbReference>
<evidence type="ECO:0000256" key="1">
    <source>
        <dbReference type="SAM" id="Phobius"/>
    </source>
</evidence>
<dbReference type="AlphaFoldDB" id="A0A0G0AQ32"/>
<keyword evidence="1" id="KW-0812">Transmembrane</keyword>
<feature type="transmembrane region" description="Helical" evidence="1">
    <location>
        <begin position="12"/>
        <end position="31"/>
    </location>
</feature>
<feature type="transmembrane region" description="Helical" evidence="1">
    <location>
        <begin position="61"/>
        <end position="86"/>
    </location>
</feature>
<sequence length="89" mass="9673">MKHLPISTANATAATVSLVYVVCAIGVLLFPDISMTVARSWFHGIDISKITLSTQTNPGSLLLGFITAIVGSWLLGYIFASFYNYFLKN</sequence>
<proteinExistence type="predicted"/>
<comment type="caution">
    <text evidence="2">The sequence shown here is derived from an EMBL/GenBank/DDBJ whole genome shotgun (WGS) entry which is preliminary data.</text>
</comment>
<keyword evidence="1" id="KW-0472">Membrane</keyword>
<organism evidence="2 3">
    <name type="scientific">Candidatus Gottesmanbacteria bacterium GW2011_GWA1_34_13</name>
    <dbReference type="NCBI Taxonomy" id="1618434"/>
    <lineage>
        <taxon>Bacteria</taxon>
        <taxon>Candidatus Gottesmaniibacteriota</taxon>
    </lineage>
</organism>
<protein>
    <submittedName>
        <fullName evidence="2">Uncharacterized protein</fullName>
    </submittedName>
</protein>
<dbReference type="Pfam" id="PF18926">
    <property type="entry name" value="DUF5676"/>
    <property type="match status" value="1"/>
</dbReference>
<accession>A0A0G0AQ32</accession>
<reference evidence="2 3" key="1">
    <citation type="journal article" date="2015" name="Nature">
        <title>rRNA introns, odd ribosomes, and small enigmatic genomes across a large radiation of phyla.</title>
        <authorList>
            <person name="Brown C.T."/>
            <person name="Hug L.A."/>
            <person name="Thomas B.C."/>
            <person name="Sharon I."/>
            <person name="Castelle C.J."/>
            <person name="Singh A."/>
            <person name="Wilkins M.J."/>
            <person name="Williams K.H."/>
            <person name="Banfield J.F."/>
        </authorList>
    </citation>
    <scope>NUCLEOTIDE SEQUENCE [LARGE SCALE GENOMIC DNA]</scope>
</reference>
<keyword evidence="1" id="KW-1133">Transmembrane helix</keyword>
<dbReference type="Proteomes" id="UP000034176">
    <property type="component" value="Unassembled WGS sequence"/>
</dbReference>
<name>A0A0G0AQ32_9BACT</name>
<evidence type="ECO:0000313" key="3">
    <source>
        <dbReference type="Proteomes" id="UP000034176"/>
    </source>
</evidence>
<gene>
    <name evidence="2" type="ORF">UR52_C0014G0012</name>
</gene>
<evidence type="ECO:0000313" key="2">
    <source>
        <dbReference type="EMBL" id="KKP59108.1"/>
    </source>
</evidence>
<dbReference type="STRING" id="1618434.UR52_C0014G0012"/>
<dbReference type="InterPro" id="IPR044020">
    <property type="entry name" value="DUF5676"/>
</dbReference>